<name>A0A2J8KB48_PANTR</name>
<dbReference type="Gene3D" id="2.60.40.10">
    <property type="entry name" value="Immunoglobulins"/>
    <property type="match status" value="2"/>
</dbReference>
<accession>A0A2J8KB48</accession>
<comment type="caution">
    <text evidence="4">The sequence shown here is derived from an EMBL/GenBank/DDBJ whole genome shotgun (WGS) entry which is preliminary data.</text>
</comment>
<dbReference type="SUPFAM" id="SSF49265">
    <property type="entry name" value="Fibronectin type III"/>
    <property type="match status" value="1"/>
</dbReference>
<dbReference type="InterPro" id="IPR003961">
    <property type="entry name" value="FN3_dom"/>
</dbReference>
<evidence type="ECO:0000313" key="4">
    <source>
        <dbReference type="EMBL" id="PNI32248.1"/>
    </source>
</evidence>
<organism evidence="4 5">
    <name type="scientific">Pan troglodytes</name>
    <name type="common">Chimpanzee</name>
    <dbReference type="NCBI Taxonomy" id="9598"/>
    <lineage>
        <taxon>Eukaryota</taxon>
        <taxon>Metazoa</taxon>
        <taxon>Chordata</taxon>
        <taxon>Craniata</taxon>
        <taxon>Vertebrata</taxon>
        <taxon>Euteleostomi</taxon>
        <taxon>Mammalia</taxon>
        <taxon>Eutheria</taxon>
        <taxon>Euarchontoglires</taxon>
        <taxon>Primates</taxon>
        <taxon>Haplorrhini</taxon>
        <taxon>Catarrhini</taxon>
        <taxon>Hominidae</taxon>
        <taxon>Pan</taxon>
    </lineage>
</organism>
<sequence>TNSLHRMTTTSAAAYGTHLSPHVPHRMLSTSSTLTRDYNSLTRSEHSHSTTLPRDYSTLTSVSSHGELHRLNIPNPAQTSVVVEDLLPNHSYVFRVRAQSQEGWGREREGVITIESQVHPQSPLCPLPGSAFTLSTPSAPGPLVFTALSPDSLQLSWERPRRPNGDIVGYLVTCEMAQGGGPATTFRVDGDSPESRLTVP</sequence>
<dbReference type="CDD" id="cd00063">
    <property type="entry name" value="FN3"/>
    <property type="match status" value="2"/>
</dbReference>
<dbReference type="Pfam" id="PF00041">
    <property type="entry name" value="fn3"/>
    <property type="match status" value="2"/>
</dbReference>
<dbReference type="PROSITE" id="PS50853">
    <property type="entry name" value="FN3"/>
    <property type="match status" value="2"/>
</dbReference>
<evidence type="ECO:0000313" key="5">
    <source>
        <dbReference type="Proteomes" id="UP000236370"/>
    </source>
</evidence>
<dbReference type="InterPro" id="IPR036116">
    <property type="entry name" value="FN3_sf"/>
</dbReference>
<keyword evidence="1" id="KW-0677">Repeat</keyword>
<dbReference type="InterPro" id="IPR013783">
    <property type="entry name" value="Ig-like_fold"/>
</dbReference>
<dbReference type="Proteomes" id="UP000236370">
    <property type="component" value="Unassembled WGS sequence"/>
</dbReference>
<evidence type="ECO:0000256" key="1">
    <source>
        <dbReference type="ARBA" id="ARBA00022737"/>
    </source>
</evidence>
<feature type="region of interest" description="Disordered" evidence="2">
    <location>
        <begin position="1"/>
        <end position="26"/>
    </location>
</feature>
<dbReference type="InterPro" id="IPR050991">
    <property type="entry name" value="ECM_Regulatory_Proteins"/>
</dbReference>
<dbReference type="EMBL" id="NBAG03000379">
    <property type="protein sequence ID" value="PNI32248.1"/>
    <property type="molecule type" value="Genomic_DNA"/>
</dbReference>
<evidence type="ECO:0000256" key="2">
    <source>
        <dbReference type="SAM" id="MobiDB-lite"/>
    </source>
</evidence>
<feature type="non-terminal residue" evidence="4">
    <location>
        <position position="1"/>
    </location>
</feature>
<feature type="domain" description="Fibronectin type-III" evidence="3">
    <location>
        <begin position="20"/>
        <end position="121"/>
    </location>
</feature>
<proteinExistence type="predicted"/>
<reference evidence="4 5" key="1">
    <citation type="submission" date="2017-12" db="EMBL/GenBank/DDBJ databases">
        <title>High-resolution comparative analysis of great ape genomes.</title>
        <authorList>
            <person name="Pollen A."/>
            <person name="Hastie A."/>
            <person name="Hormozdiari F."/>
            <person name="Dougherty M."/>
            <person name="Liu R."/>
            <person name="Chaisson M."/>
            <person name="Hoppe E."/>
            <person name="Hill C."/>
            <person name="Pang A."/>
            <person name="Hillier L."/>
            <person name="Baker C."/>
            <person name="Armstrong J."/>
            <person name="Shendure J."/>
            <person name="Paten B."/>
            <person name="Wilson R."/>
            <person name="Chao H."/>
            <person name="Schneider V."/>
            <person name="Ventura M."/>
            <person name="Kronenberg Z."/>
            <person name="Murali S."/>
            <person name="Gordon D."/>
            <person name="Cantsilieris S."/>
            <person name="Munson K."/>
            <person name="Nelson B."/>
            <person name="Raja A."/>
            <person name="Underwood J."/>
            <person name="Diekhans M."/>
            <person name="Fiddes I."/>
            <person name="Haussler D."/>
            <person name="Eichler E."/>
        </authorList>
    </citation>
    <scope>NUCLEOTIDE SEQUENCE [LARGE SCALE GENOMIC DNA]</scope>
    <source>
        <strain evidence="4">Yerkes chimp pedigree #C0471</strain>
    </source>
</reference>
<feature type="domain" description="Fibronectin type-III" evidence="3">
    <location>
        <begin position="139"/>
        <end position="200"/>
    </location>
</feature>
<protein>
    <submittedName>
        <fullName evidence="4">ITGB4 isoform 8</fullName>
    </submittedName>
</protein>
<gene>
    <name evidence="4" type="ORF">CK820_G0039877</name>
</gene>
<feature type="non-terminal residue" evidence="4">
    <location>
        <position position="200"/>
    </location>
</feature>
<evidence type="ECO:0000259" key="3">
    <source>
        <dbReference type="PROSITE" id="PS50853"/>
    </source>
</evidence>
<dbReference type="AlphaFoldDB" id="A0A2J8KB48"/>
<dbReference type="PANTHER" id="PTHR46708">
    <property type="entry name" value="TENASCIN"/>
    <property type="match status" value="1"/>
</dbReference>
<feature type="compositionally biased region" description="Polar residues" evidence="2">
    <location>
        <begin position="1"/>
        <end position="12"/>
    </location>
</feature>